<dbReference type="EMBL" id="CADCTC010000138">
    <property type="protein sequence ID" value="CAA9255309.1"/>
    <property type="molecule type" value="Genomic_DNA"/>
</dbReference>
<gene>
    <name evidence="1" type="ORF">AVDCRST_MAG77-2300</name>
</gene>
<organism evidence="1">
    <name type="scientific">uncultured Chloroflexota bacterium</name>
    <dbReference type="NCBI Taxonomy" id="166587"/>
    <lineage>
        <taxon>Bacteria</taxon>
        <taxon>Bacillati</taxon>
        <taxon>Chloroflexota</taxon>
        <taxon>environmental samples</taxon>
    </lineage>
</organism>
<dbReference type="AlphaFoldDB" id="A0A6J4INQ9"/>
<evidence type="ECO:0000313" key="1">
    <source>
        <dbReference type="EMBL" id="CAA9255309.1"/>
    </source>
</evidence>
<protein>
    <submittedName>
        <fullName evidence="1">Uncharacterized protein</fullName>
    </submittedName>
</protein>
<reference evidence="1" key="1">
    <citation type="submission" date="2020-02" db="EMBL/GenBank/DDBJ databases">
        <authorList>
            <person name="Meier V. D."/>
        </authorList>
    </citation>
    <scope>NUCLEOTIDE SEQUENCE</scope>
    <source>
        <strain evidence="1">AVDCRST_MAG77</strain>
    </source>
</reference>
<name>A0A6J4INQ9_9CHLR</name>
<accession>A0A6J4INQ9</accession>
<proteinExistence type="predicted"/>
<sequence length="30" mass="3662">MQQRFVLLPVHFHEISRNIDLWTFQRGVHG</sequence>